<protein>
    <submittedName>
        <fullName evidence="4">Sulfotransferase</fullName>
    </submittedName>
</protein>
<reference evidence="4 5" key="1">
    <citation type="journal article" date="2016" name="Int. J. Syst. Evol. Microbiol.">
        <title>Panacibacter ginsenosidivorans gen. nov., sp. nov., with ginsenoside converting activity isolated from soil of a ginseng field.</title>
        <authorList>
            <person name="Siddiqi M.Z."/>
            <person name="Muhammad Shafi S."/>
            <person name="Choi K.D."/>
            <person name="Im W.T."/>
        </authorList>
    </citation>
    <scope>NUCLEOTIDE SEQUENCE [LARGE SCALE GENOMIC DNA]</scope>
    <source>
        <strain evidence="4 5">Gsoil1550</strain>
    </source>
</reference>
<dbReference type="InterPro" id="IPR000863">
    <property type="entry name" value="Sulfotransferase_dom"/>
</dbReference>
<organism evidence="4 5">
    <name type="scientific">Panacibacter ginsenosidivorans</name>
    <dbReference type="NCBI Taxonomy" id="1813871"/>
    <lineage>
        <taxon>Bacteria</taxon>
        <taxon>Pseudomonadati</taxon>
        <taxon>Bacteroidota</taxon>
        <taxon>Chitinophagia</taxon>
        <taxon>Chitinophagales</taxon>
        <taxon>Chitinophagaceae</taxon>
        <taxon>Panacibacter</taxon>
    </lineage>
</organism>
<sequence>MQQKIPNFLVCGPPKCASTSIYFYLKQHPEIYMSPEKQIRFFSVYYDKGADFYINTYFSGITTEKMAGEATPTYSLLPFVAKRIYDYNPEMKLVFCLRNPVERTFSGYTMRANNGTEHLSFREAITENLKQRETVKFESEKDAADWAADMIRGDRLEETGFRTYLEGSLYATNLRHYLKYFSLSQIKVVFLDNLQKDLHGTLKEIYTFLGVDPNYVIEKTEQKNTYKKSKLKFLEPILGKNKPLSKMLARIMPGGIKKKILDTMYVEGSKKKLTPEDRKFAYEILKNEIDDLEKLLSIDLSHWKLS</sequence>
<dbReference type="PANTHER" id="PTHR10605">
    <property type="entry name" value="HEPARAN SULFATE SULFOTRANSFERASE"/>
    <property type="match status" value="1"/>
</dbReference>
<dbReference type="GO" id="GO:0008146">
    <property type="term" value="F:sulfotransferase activity"/>
    <property type="evidence" value="ECO:0007669"/>
    <property type="project" value="InterPro"/>
</dbReference>
<keyword evidence="1 4" id="KW-0808">Transferase</keyword>
<dbReference type="KEGG" id="pgin:FRZ67_08730"/>
<gene>
    <name evidence="4" type="ORF">FRZ67_08730</name>
</gene>
<dbReference type="PANTHER" id="PTHR10605:SF56">
    <property type="entry name" value="BIFUNCTIONAL HEPARAN SULFATE N-DEACETYLASE_N-SULFOTRANSFERASE"/>
    <property type="match status" value="1"/>
</dbReference>
<evidence type="ECO:0000313" key="4">
    <source>
        <dbReference type="EMBL" id="QEC67376.1"/>
    </source>
</evidence>
<evidence type="ECO:0000256" key="2">
    <source>
        <dbReference type="ARBA" id="ARBA00023180"/>
    </source>
</evidence>
<dbReference type="Proteomes" id="UP000321533">
    <property type="component" value="Chromosome"/>
</dbReference>
<dbReference type="Pfam" id="PF00685">
    <property type="entry name" value="Sulfotransfer_1"/>
    <property type="match status" value="1"/>
</dbReference>
<dbReference type="SUPFAM" id="SSF52540">
    <property type="entry name" value="P-loop containing nucleoside triphosphate hydrolases"/>
    <property type="match status" value="1"/>
</dbReference>
<keyword evidence="2" id="KW-0325">Glycoprotein</keyword>
<evidence type="ECO:0000259" key="3">
    <source>
        <dbReference type="Pfam" id="PF00685"/>
    </source>
</evidence>
<dbReference type="Gene3D" id="3.40.50.300">
    <property type="entry name" value="P-loop containing nucleotide triphosphate hydrolases"/>
    <property type="match status" value="1"/>
</dbReference>
<dbReference type="EMBL" id="CP042435">
    <property type="protein sequence ID" value="QEC67376.1"/>
    <property type="molecule type" value="Genomic_DNA"/>
</dbReference>
<proteinExistence type="predicted"/>
<dbReference type="OrthoDB" id="981508at2"/>
<feature type="domain" description="Sulfotransferase" evidence="3">
    <location>
        <begin position="83"/>
        <end position="231"/>
    </location>
</feature>
<evidence type="ECO:0000313" key="5">
    <source>
        <dbReference type="Proteomes" id="UP000321533"/>
    </source>
</evidence>
<dbReference type="RefSeq" id="WP_147189183.1">
    <property type="nucleotide sequence ID" value="NZ_CP042435.1"/>
</dbReference>
<name>A0A5B8V9I0_9BACT</name>
<accession>A0A5B8V9I0</accession>
<dbReference type="AlphaFoldDB" id="A0A5B8V9I0"/>
<evidence type="ECO:0000256" key="1">
    <source>
        <dbReference type="ARBA" id="ARBA00022679"/>
    </source>
</evidence>
<dbReference type="InterPro" id="IPR027417">
    <property type="entry name" value="P-loop_NTPase"/>
</dbReference>
<keyword evidence="5" id="KW-1185">Reference proteome</keyword>
<dbReference type="InterPro" id="IPR037359">
    <property type="entry name" value="NST/OST"/>
</dbReference>